<proteinExistence type="predicted"/>
<protein>
    <submittedName>
        <fullName evidence="1">Uncharacterized protein</fullName>
    </submittedName>
</protein>
<sequence>MREILHAMLRRTLEAIVNRAERLCLTAVYSKAVNTGFVLLWASVCWLNQLDRYDKAAKQIRREDRLGRKISQ</sequence>
<name>A0A7X4W959_9GAMM</name>
<dbReference type="RefSeq" id="WP_161443096.1">
    <property type="nucleotide sequence ID" value="NZ_WXWW01000069.1"/>
</dbReference>
<dbReference type="EMBL" id="WXWW01000069">
    <property type="protein sequence ID" value="NAW64393.1"/>
    <property type="molecule type" value="Genomic_DNA"/>
</dbReference>
<dbReference type="AlphaFoldDB" id="A0A7X4W959"/>
<evidence type="ECO:0000313" key="2">
    <source>
        <dbReference type="Proteomes" id="UP000465712"/>
    </source>
</evidence>
<organism evidence="1 2">
    <name type="scientific">Photobacterium halotolerans</name>
    <dbReference type="NCBI Taxonomy" id="265726"/>
    <lineage>
        <taxon>Bacteria</taxon>
        <taxon>Pseudomonadati</taxon>
        <taxon>Pseudomonadota</taxon>
        <taxon>Gammaproteobacteria</taxon>
        <taxon>Vibrionales</taxon>
        <taxon>Vibrionaceae</taxon>
        <taxon>Photobacterium</taxon>
    </lineage>
</organism>
<accession>A0A7X4W959</accession>
<reference evidence="1 2" key="1">
    <citation type="submission" date="2017-05" db="EMBL/GenBank/DDBJ databases">
        <title>High clonality and local adaptation shapes Vibrionaceae linages within an endangered oasis.</title>
        <authorList>
            <person name="Vazquez-Rosas-Landa M."/>
        </authorList>
    </citation>
    <scope>NUCLEOTIDE SEQUENCE [LARGE SCALE GENOMIC DNA]</scope>
    <source>
        <strain evidence="1 2">P46_P4S1P180</strain>
    </source>
</reference>
<comment type="caution">
    <text evidence="1">The sequence shown here is derived from an EMBL/GenBank/DDBJ whole genome shotgun (WGS) entry which is preliminary data.</text>
</comment>
<gene>
    <name evidence="1" type="ORF">CAG72_04100</name>
</gene>
<dbReference type="Proteomes" id="UP000465712">
    <property type="component" value="Unassembled WGS sequence"/>
</dbReference>
<evidence type="ECO:0000313" key="1">
    <source>
        <dbReference type="EMBL" id="NAW64393.1"/>
    </source>
</evidence>